<dbReference type="Pfam" id="PF03480">
    <property type="entry name" value="DctP"/>
    <property type="match status" value="1"/>
</dbReference>
<dbReference type="InterPro" id="IPR038404">
    <property type="entry name" value="TRAP_DctP_sf"/>
</dbReference>
<dbReference type="EMBL" id="BART01001176">
    <property type="protein sequence ID" value="GAG63856.1"/>
    <property type="molecule type" value="Genomic_DNA"/>
</dbReference>
<reference evidence="2" key="1">
    <citation type="journal article" date="2014" name="Front. Microbiol.">
        <title>High frequency of phylogenetically diverse reductive dehalogenase-homologous genes in deep subseafloor sedimentary metagenomes.</title>
        <authorList>
            <person name="Kawai M."/>
            <person name="Futagami T."/>
            <person name="Toyoda A."/>
            <person name="Takaki Y."/>
            <person name="Nishi S."/>
            <person name="Hori S."/>
            <person name="Arai W."/>
            <person name="Tsubouchi T."/>
            <person name="Morono Y."/>
            <person name="Uchiyama I."/>
            <person name="Ito T."/>
            <person name="Fujiyama A."/>
            <person name="Inagaki F."/>
            <person name="Takami H."/>
        </authorList>
    </citation>
    <scope>NUCLEOTIDE SEQUENCE</scope>
    <source>
        <strain evidence="2">Expedition CK06-06</strain>
    </source>
</reference>
<organism evidence="2">
    <name type="scientific">marine sediment metagenome</name>
    <dbReference type="NCBI Taxonomy" id="412755"/>
    <lineage>
        <taxon>unclassified sequences</taxon>
        <taxon>metagenomes</taxon>
        <taxon>ecological metagenomes</taxon>
    </lineage>
</organism>
<feature type="non-terminal residue" evidence="2">
    <location>
        <position position="288"/>
    </location>
</feature>
<sequence>MKKYLKFFTIMLAVLAVMMFSLSVNAEVVKWDLPTVWSATNYQSRCLKIFADEVKEATDGQVEIILHYGGALGYKGPEMLSVVRDGLVPIGDVLKNAQTGEEKFFGITSLPFLAPGVVELRMLQFFTRPVEDRLAEKHNQKILYVVPWPSRNVYTKKEISTLEDLKGLKIRTVSKEDTDLFTLLGASPIQMPWGEVVTSLATGVIDGVATSSASGVDGKFWEFTGYASRWNWHSSCDMVNVNLDAWNKLSPELQKIIETKARELEPQFWKLAVEENKEKEKILIEKGI</sequence>
<evidence type="ECO:0000313" key="2">
    <source>
        <dbReference type="EMBL" id="GAG63856.1"/>
    </source>
</evidence>
<evidence type="ECO:0008006" key="3">
    <source>
        <dbReference type="Google" id="ProtNLM"/>
    </source>
</evidence>
<dbReference type="AlphaFoldDB" id="X1AVL7"/>
<proteinExistence type="predicted"/>
<accession>X1AVL7</accession>
<comment type="caution">
    <text evidence="2">The sequence shown here is derived from an EMBL/GenBank/DDBJ whole genome shotgun (WGS) entry which is preliminary data.</text>
</comment>
<evidence type="ECO:0000256" key="1">
    <source>
        <dbReference type="ARBA" id="ARBA00022729"/>
    </source>
</evidence>
<dbReference type="Gene3D" id="3.40.190.170">
    <property type="entry name" value="Bacterial extracellular solute-binding protein, family 7"/>
    <property type="match status" value="1"/>
</dbReference>
<dbReference type="InterPro" id="IPR018389">
    <property type="entry name" value="DctP_fam"/>
</dbReference>
<dbReference type="PANTHER" id="PTHR33376">
    <property type="match status" value="1"/>
</dbReference>
<keyword evidence="1" id="KW-0732">Signal</keyword>
<dbReference type="GO" id="GO:0055085">
    <property type="term" value="P:transmembrane transport"/>
    <property type="evidence" value="ECO:0007669"/>
    <property type="project" value="InterPro"/>
</dbReference>
<protein>
    <recommendedName>
        <fullName evidence="3">C4-dicarboxylate ABC transporter substrate-binding protein</fullName>
    </recommendedName>
</protein>
<name>X1AVL7_9ZZZZ</name>
<dbReference type="PANTHER" id="PTHR33376:SF4">
    <property type="entry name" value="SIALIC ACID-BINDING PERIPLASMIC PROTEIN SIAP"/>
    <property type="match status" value="1"/>
</dbReference>
<dbReference type="NCBIfam" id="NF037995">
    <property type="entry name" value="TRAP_S1"/>
    <property type="match status" value="1"/>
</dbReference>
<gene>
    <name evidence="2" type="ORF">S01H4_04406</name>
</gene>
<dbReference type="CDD" id="cd13602">
    <property type="entry name" value="PBP2_TRAP_BpDctp6_7"/>
    <property type="match status" value="1"/>
</dbReference>